<comment type="catalytic activity">
    <reaction evidence="1">
        <text>3-hydroxy-2-methylpropanoyl-CoA + H2O = 3-hydroxy-2-methylpropanoate + CoA + H(+)</text>
        <dbReference type="Rhea" id="RHEA:20888"/>
        <dbReference type="ChEBI" id="CHEBI:11805"/>
        <dbReference type="ChEBI" id="CHEBI:15377"/>
        <dbReference type="ChEBI" id="CHEBI:15378"/>
        <dbReference type="ChEBI" id="CHEBI:57287"/>
        <dbReference type="ChEBI" id="CHEBI:57340"/>
        <dbReference type="EC" id="3.1.2.4"/>
    </reaction>
</comment>
<evidence type="ECO:0000256" key="2">
    <source>
        <dbReference type="ARBA" id="ARBA00011915"/>
    </source>
</evidence>
<dbReference type="Proteomes" id="UP000199399">
    <property type="component" value="Unassembled WGS sequence"/>
</dbReference>
<dbReference type="GO" id="GO:0003860">
    <property type="term" value="F:3-hydroxyisobutyryl-CoA hydrolase activity"/>
    <property type="evidence" value="ECO:0007669"/>
    <property type="project" value="UniProtKB-EC"/>
</dbReference>
<dbReference type="CDD" id="cd06558">
    <property type="entry name" value="crotonase-like"/>
    <property type="match status" value="1"/>
</dbReference>
<proteinExistence type="predicted"/>
<dbReference type="EC" id="3.1.2.4" evidence="2"/>
<dbReference type="PANTHER" id="PTHR43176:SF3">
    <property type="entry name" value="3-HYDROXYISOBUTYRYL-COA HYDROLASE, MITOCHONDRIAL"/>
    <property type="match status" value="1"/>
</dbReference>
<dbReference type="Gene3D" id="3.90.226.10">
    <property type="entry name" value="2-enoyl-CoA Hydratase, Chain A, domain 1"/>
    <property type="match status" value="1"/>
</dbReference>
<evidence type="ECO:0000256" key="3">
    <source>
        <dbReference type="ARBA" id="ARBA00022801"/>
    </source>
</evidence>
<dbReference type="InterPro" id="IPR045004">
    <property type="entry name" value="ECH_dom"/>
</dbReference>
<name>A0A1G7PQ43_9RHOB</name>
<evidence type="ECO:0000259" key="4">
    <source>
        <dbReference type="Pfam" id="PF16113"/>
    </source>
</evidence>
<organism evidence="5 6">
    <name type="scientific">Sulfitobacter delicatus</name>
    <dbReference type="NCBI Taxonomy" id="218672"/>
    <lineage>
        <taxon>Bacteria</taxon>
        <taxon>Pseudomonadati</taxon>
        <taxon>Pseudomonadota</taxon>
        <taxon>Alphaproteobacteria</taxon>
        <taxon>Rhodobacterales</taxon>
        <taxon>Roseobacteraceae</taxon>
        <taxon>Sulfitobacter</taxon>
    </lineage>
</organism>
<dbReference type="SUPFAM" id="SSF52096">
    <property type="entry name" value="ClpP/crotonase"/>
    <property type="match status" value="1"/>
</dbReference>
<keyword evidence="3" id="KW-0378">Hydrolase</keyword>
<feature type="domain" description="Enoyl-CoA hydratase/isomerase" evidence="4">
    <location>
        <begin position="13"/>
        <end position="331"/>
    </location>
</feature>
<dbReference type="NCBIfam" id="NF004127">
    <property type="entry name" value="PRK05617.1"/>
    <property type="match status" value="1"/>
</dbReference>
<sequence length="346" mass="37238">MSDINIRKTGRAGRITLTRPKALNALSYDMCLAIEDAVDKWRDDPEVAVIVLDAEGEKAFCAGGDVAQLYQTGKDGDYGFARRFWADEYRLNNKLHSYPKPVISFMQGFTMGGGVGIGCHGSHRVVGESSKVAMPECGIGLVPDVGGTLLLAQAPGRMGEYLGTTGARMGPADVLHAGFADYFIPEADWPSLIAQLEANGDPFVLDKAATPAPSGNLADLQSEVDQLFAGETLKEVTDALAKAEGDFAADTLKTLRHGSPLSMACTIEMLRNLRGPGIGMVPALQQEYRFTYRAMESGDFVEGVRAAIIDKDRSPQWQHQGDVPQADVEAMLGPLGDNELKLEENT</sequence>
<dbReference type="EMBL" id="FNBP01000003">
    <property type="protein sequence ID" value="SDF88331.1"/>
    <property type="molecule type" value="Genomic_DNA"/>
</dbReference>
<reference evidence="6" key="1">
    <citation type="submission" date="2016-10" db="EMBL/GenBank/DDBJ databases">
        <authorList>
            <person name="Varghese N."/>
            <person name="Submissions S."/>
        </authorList>
    </citation>
    <scope>NUCLEOTIDE SEQUENCE [LARGE SCALE GENOMIC DNA]</scope>
    <source>
        <strain evidence="6">DSM 16477</strain>
    </source>
</reference>
<dbReference type="InterPro" id="IPR032259">
    <property type="entry name" value="HIBYL-CoA-H"/>
</dbReference>
<dbReference type="STRING" id="218672.SAMN04489759_103408"/>
<dbReference type="GO" id="GO:0006574">
    <property type="term" value="P:L-valine catabolic process"/>
    <property type="evidence" value="ECO:0007669"/>
    <property type="project" value="TreeGrafter"/>
</dbReference>
<dbReference type="RefSeq" id="WP_093741107.1">
    <property type="nucleotide sequence ID" value="NZ_FNBP01000003.1"/>
</dbReference>
<evidence type="ECO:0000256" key="1">
    <source>
        <dbReference type="ARBA" id="ARBA00001709"/>
    </source>
</evidence>
<dbReference type="Pfam" id="PF16113">
    <property type="entry name" value="ECH_2"/>
    <property type="match status" value="1"/>
</dbReference>
<dbReference type="InterPro" id="IPR029045">
    <property type="entry name" value="ClpP/crotonase-like_dom_sf"/>
</dbReference>
<protein>
    <recommendedName>
        <fullName evidence="2">3-hydroxyisobutyryl-CoA hydrolase</fullName>
        <ecNumber evidence="2">3.1.2.4</ecNumber>
    </recommendedName>
</protein>
<keyword evidence="6" id="KW-1185">Reference proteome</keyword>
<evidence type="ECO:0000313" key="6">
    <source>
        <dbReference type="Proteomes" id="UP000199399"/>
    </source>
</evidence>
<dbReference type="PANTHER" id="PTHR43176">
    <property type="entry name" value="3-HYDROXYISOBUTYRYL-COA HYDROLASE-RELATED"/>
    <property type="match status" value="1"/>
</dbReference>
<dbReference type="GO" id="GO:0005829">
    <property type="term" value="C:cytosol"/>
    <property type="evidence" value="ECO:0007669"/>
    <property type="project" value="TreeGrafter"/>
</dbReference>
<dbReference type="AlphaFoldDB" id="A0A1G7PQ43"/>
<dbReference type="OrthoDB" id="9790967at2"/>
<gene>
    <name evidence="5" type="ORF">SAMN04489759_103408</name>
</gene>
<evidence type="ECO:0000313" key="5">
    <source>
        <dbReference type="EMBL" id="SDF88331.1"/>
    </source>
</evidence>
<accession>A0A1G7PQ43</accession>